<evidence type="ECO:0000313" key="3">
    <source>
        <dbReference type="Proteomes" id="UP000034006"/>
    </source>
</evidence>
<feature type="domain" description="Nudix hydrolase" evidence="1">
    <location>
        <begin position="5"/>
        <end position="138"/>
    </location>
</feature>
<dbReference type="STRING" id="1618387.UW44_C0005G0009"/>
<dbReference type="InterPro" id="IPR015797">
    <property type="entry name" value="NUDIX_hydrolase-like_dom_sf"/>
</dbReference>
<dbReference type="PANTHER" id="PTHR43736">
    <property type="entry name" value="ADP-RIBOSE PYROPHOSPHATASE"/>
    <property type="match status" value="1"/>
</dbReference>
<dbReference type="SUPFAM" id="SSF55811">
    <property type="entry name" value="Nudix"/>
    <property type="match status" value="1"/>
</dbReference>
<evidence type="ECO:0000259" key="1">
    <source>
        <dbReference type="PROSITE" id="PS51462"/>
    </source>
</evidence>
<comment type="caution">
    <text evidence="2">The sequence shown here is derived from an EMBL/GenBank/DDBJ whole genome shotgun (WGS) entry which is preliminary data.</text>
</comment>
<sequence length="144" mass="16602">MKSNNKQEYVAVVIVRKDGSVLIQHRDNLPAIASPDTYAICGGKKEASDKSLKAAASRELFEETGYAVKTQELHLLQKDEFDTPTGRVVRNFYWTYYDESQPIKCLEGQSIEFYEIDKISALNFCDPYHKEYLEEAHTRACQRR</sequence>
<dbReference type="EMBL" id="LCIH01000005">
    <property type="protein sequence ID" value="KKT51967.1"/>
    <property type="molecule type" value="Genomic_DNA"/>
</dbReference>
<reference evidence="2 3" key="1">
    <citation type="journal article" date="2015" name="Nature">
        <title>rRNA introns, odd ribosomes, and small enigmatic genomes across a large radiation of phyla.</title>
        <authorList>
            <person name="Brown C.T."/>
            <person name="Hug L.A."/>
            <person name="Thomas B.C."/>
            <person name="Sharon I."/>
            <person name="Castelle C.J."/>
            <person name="Singh A."/>
            <person name="Wilkins M.J."/>
            <person name="Williams K.H."/>
            <person name="Banfield J.F."/>
        </authorList>
    </citation>
    <scope>NUCLEOTIDE SEQUENCE [LARGE SCALE GENOMIC DNA]</scope>
</reference>
<accession>A0A0G1K6K7</accession>
<dbReference type="Proteomes" id="UP000034006">
    <property type="component" value="Unassembled WGS sequence"/>
</dbReference>
<dbReference type="AlphaFoldDB" id="A0A0G1K6K7"/>
<dbReference type="Pfam" id="PF00293">
    <property type="entry name" value="NUDIX"/>
    <property type="match status" value="1"/>
</dbReference>
<name>A0A0G1K6K7_9BACT</name>
<gene>
    <name evidence="2" type="ORF">UW44_C0005G0009</name>
</gene>
<evidence type="ECO:0000313" key="2">
    <source>
        <dbReference type="EMBL" id="KKT51967.1"/>
    </source>
</evidence>
<dbReference type="PANTHER" id="PTHR43736:SF1">
    <property type="entry name" value="DIHYDRONEOPTERIN TRIPHOSPHATE DIPHOSPHATASE"/>
    <property type="match status" value="1"/>
</dbReference>
<dbReference type="InterPro" id="IPR000086">
    <property type="entry name" value="NUDIX_hydrolase_dom"/>
</dbReference>
<proteinExistence type="predicted"/>
<protein>
    <recommendedName>
        <fullName evidence="1">Nudix hydrolase domain-containing protein</fullName>
    </recommendedName>
</protein>
<organism evidence="2 3">
    <name type="scientific">Candidatus Collierbacteria bacterium GW2011_GWB2_44_22</name>
    <dbReference type="NCBI Taxonomy" id="1618387"/>
    <lineage>
        <taxon>Bacteria</taxon>
        <taxon>Candidatus Collieribacteriota</taxon>
    </lineage>
</organism>
<dbReference type="PROSITE" id="PS51462">
    <property type="entry name" value="NUDIX"/>
    <property type="match status" value="1"/>
</dbReference>
<dbReference type="Gene3D" id="3.90.79.10">
    <property type="entry name" value="Nucleoside Triphosphate Pyrophosphohydrolase"/>
    <property type="match status" value="1"/>
</dbReference>